<reference evidence="2" key="2">
    <citation type="submission" date="2021-03" db="UniProtKB">
        <authorList>
            <consortium name="EnsemblPlants"/>
        </authorList>
    </citation>
    <scope>IDENTIFICATION</scope>
</reference>
<dbReference type="Pfam" id="PF13966">
    <property type="entry name" value="zf-RVT"/>
    <property type="match status" value="1"/>
</dbReference>
<evidence type="ECO:0000313" key="2">
    <source>
        <dbReference type="EnsemblPlants" id="AUR62035976-RA:cds"/>
    </source>
</evidence>
<sequence length="181" mass="20968">MKARYFRRIGILVARRGYNPSYVWRSLWGAKGLVQDGIGWRFGDGRLVKCWKEAWLVKHEKPHTPTKPTDAPEDMLVYELLTADGKGWDEEKVSRMLGEDAGLALQLPLPEFHREDLRQWVLTSDGRYSVKSGYWLAHMSKGGDDHGGELVDWWRKIWNMKIPPKIRHFLWGVIKGNIVVG</sequence>
<protein>
    <recommendedName>
        <fullName evidence="1">Reverse transcriptase zinc-binding domain-containing protein</fullName>
    </recommendedName>
</protein>
<proteinExistence type="predicted"/>
<organism evidence="2 3">
    <name type="scientific">Chenopodium quinoa</name>
    <name type="common">Quinoa</name>
    <dbReference type="NCBI Taxonomy" id="63459"/>
    <lineage>
        <taxon>Eukaryota</taxon>
        <taxon>Viridiplantae</taxon>
        <taxon>Streptophyta</taxon>
        <taxon>Embryophyta</taxon>
        <taxon>Tracheophyta</taxon>
        <taxon>Spermatophyta</taxon>
        <taxon>Magnoliopsida</taxon>
        <taxon>eudicotyledons</taxon>
        <taxon>Gunneridae</taxon>
        <taxon>Pentapetalae</taxon>
        <taxon>Caryophyllales</taxon>
        <taxon>Chenopodiaceae</taxon>
        <taxon>Chenopodioideae</taxon>
        <taxon>Atripliceae</taxon>
        <taxon>Chenopodium</taxon>
    </lineage>
</organism>
<reference evidence="2" key="1">
    <citation type="journal article" date="2017" name="Nature">
        <title>The genome of Chenopodium quinoa.</title>
        <authorList>
            <person name="Jarvis D.E."/>
            <person name="Ho Y.S."/>
            <person name="Lightfoot D.J."/>
            <person name="Schmoeckel S.M."/>
            <person name="Li B."/>
            <person name="Borm T.J.A."/>
            <person name="Ohyanagi H."/>
            <person name="Mineta K."/>
            <person name="Michell C.T."/>
            <person name="Saber N."/>
            <person name="Kharbatia N.M."/>
            <person name="Rupper R.R."/>
            <person name="Sharp A.R."/>
            <person name="Dally N."/>
            <person name="Boughton B.A."/>
            <person name="Woo Y.H."/>
            <person name="Gao G."/>
            <person name="Schijlen E.G.W.M."/>
            <person name="Guo X."/>
            <person name="Momin A.A."/>
            <person name="Negrao S."/>
            <person name="Al-Babili S."/>
            <person name="Gehring C."/>
            <person name="Roessner U."/>
            <person name="Jung C."/>
            <person name="Murphy K."/>
            <person name="Arold S.T."/>
            <person name="Gojobori T."/>
            <person name="van der Linden C.G."/>
            <person name="van Loo E.N."/>
            <person name="Jellen E.N."/>
            <person name="Maughan P.J."/>
            <person name="Tester M."/>
        </authorList>
    </citation>
    <scope>NUCLEOTIDE SEQUENCE [LARGE SCALE GENOMIC DNA]</scope>
    <source>
        <strain evidence="2">cv. PI 614886</strain>
    </source>
</reference>
<name>A0A803MVP9_CHEQI</name>
<evidence type="ECO:0000313" key="3">
    <source>
        <dbReference type="Proteomes" id="UP000596660"/>
    </source>
</evidence>
<dbReference type="EnsemblPlants" id="AUR62035976-RA">
    <property type="protein sequence ID" value="AUR62035976-RA:cds"/>
    <property type="gene ID" value="AUR62035976"/>
</dbReference>
<accession>A0A803MVP9</accession>
<feature type="domain" description="Reverse transcriptase zinc-binding" evidence="1">
    <location>
        <begin position="128"/>
        <end position="179"/>
    </location>
</feature>
<dbReference type="AlphaFoldDB" id="A0A803MVP9"/>
<dbReference type="Proteomes" id="UP000596660">
    <property type="component" value="Unplaced"/>
</dbReference>
<dbReference type="Gramene" id="AUR62035976-RA">
    <property type="protein sequence ID" value="AUR62035976-RA:cds"/>
    <property type="gene ID" value="AUR62035976"/>
</dbReference>
<dbReference type="InterPro" id="IPR026960">
    <property type="entry name" value="RVT-Znf"/>
</dbReference>
<keyword evidence="3" id="KW-1185">Reference proteome</keyword>
<evidence type="ECO:0000259" key="1">
    <source>
        <dbReference type="Pfam" id="PF13966"/>
    </source>
</evidence>